<dbReference type="GO" id="GO:0032040">
    <property type="term" value="C:small-subunit processome"/>
    <property type="evidence" value="ECO:0007669"/>
    <property type="project" value="TreeGrafter"/>
</dbReference>
<feature type="domain" description="Sas10 C-terminal" evidence="5">
    <location>
        <begin position="219"/>
        <end position="290"/>
    </location>
</feature>
<gene>
    <name evidence="6" type="ORF">A3Q56_04327</name>
</gene>
<dbReference type="EMBL" id="LWCA01000540">
    <property type="protein sequence ID" value="OAF67950.1"/>
    <property type="molecule type" value="Genomic_DNA"/>
</dbReference>
<dbReference type="OrthoDB" id="1924577at2759"/>
<keyword evidence="7" id="KW-1185">Reference proteome</keyword>
<evidence type="ECO:0000256" key="4">
    <source>
        <dbReference type="SAM" id="MobiDB-lite"/>
    </source>
</evidence>
<sequence>MSDSESYIADKYEPSDEENLNEDSNQTDSVSSMSSESESEPDHIKYKWKSKDFYGGVDEGHNIDVSDNEIAEDLEQKEALFLQKELYSKFKNDDFLITETIKNKQVSEDILTTESNEKLDTSIFKTAILFINSVKSTNEITPMDKIKKTYIMNSLFYLQSIKSGNKKLSKKVYNTLIQLKNLLTEFNTKIQPILKKRNVEFNLSNDKSEINTEIVQNEPKRLITKQIMKNRGLTPRRKKIDRNSRIKHKHKYRKALIRRRGQVRPHRKELDKYDGEKYGIRKNVSHSVRLT</sequence>
<protein>
    <recommendedName>
        <fullName evidence="5">Sas10 C-terminal domain-containing protein</fullName>
    </recommendedName>
</protein>
<evidence type="ECO:0000256" key="3">
    <source>
        <dbReference type="ARBA" id="ARBA00023242"/>
    </source>
</evidence>
<evidence type="ECO:0000313" key="7">
    <source>
        <dbReference type="Proteomes" id="UP000078046"/>
    </source>
</evidence>
<name>A0A177B1H3_9BILA</name>
<comment type="similarity">
    <text evidence="2">Belongs to the SAS10 family.</text>
</comment>
<reference evidence="6 7" key="1">
    <citation type="submission" date="2016-04" db="EMBL/GenBank/DDBJ databases">
        <title>The genome of Intoshia linei affirms orthonectids as highly simplified spiralians.</title>
        <authorList>
            <person name="Mikhailov K.V."/>
            <person name="Slusarev G.S."/>
            <person name="Nikitin M.A."/>
            <person name="Logacheva M.D."/>
            <person name="Penin A."/>
            <person name="Aleoshin V."/>
            <person name="Panchin Y.V."/>
        </authorList>
    </citation>
    <scope>NUCLEOTIDE SEQUENCE [LARGE SCALE GENOMIC DNA]</scope>
    <source>
        <strain evidence="6">Intl2013</strain>
        <tissue evidence="6">Whole animal</tissue>
    </source>
</reference>
<evidence type="ECO:0000256" key="1">
    <source>
        <dbReference type="ARBA" id="ARBA00004123"/>
    </source>
</evidence>
<dbReference type="InterPro" id="IPR018972">
    <property type="entry name" value="Sas10_C_dom"/>
</dbReference>
<dbReference type="PANTHER" id="PTHR13237:SF8">
    <property type="entry name" value="SOMETHING ABOUT SILENCING PROTEIN 10"/>
    <property type="match status" value="1"/>
</dbReference>
<keyword evidence="3" id="KW-0539">Nucleus</keyword>
<proteinExistence type="inferred from homology"/>
<evidence type="ECO:0000259" key="5">
    <source>
        <dbReference type="Pfam" id="PF09368"/>
    </source>
</evidence>
<dbReference type="AlphaFoldDB" id="A0A177B1H3"/>
<comment type="subcellular location">
    <subcellularLocation>
        <location evidence="1">Nucleus</location>
    </subcellularLocation>
</comment>
<dbReference type="Proteomes" id="UP000078046">
    <property type="component" value="Unassembled WGS sequence"/>
</dbReference>
<accession>A0A177B1H3</accession>
<feature type="region of interest" description="Disordered" evidence="4">
    <location>
        <begin position="1"/>
        <end position="43"/>
    </location>
</feature>
<dbReference type="GO" id="GO:0000462">
    <property type="term" value="P:maturation of SSU-rRNA from tricistronic rRNA transcript (SSU-rRNA, 5.8S rRNA, LSU-rRNA)"/>
    <property type="evidence" value="ECO:0007669"/>
    <property type="project" value="TreeGrafter"/>
</dbReference>
<evidence type="ECO:0000256" key="2">
    <source>
        <dbReference type="ARBA" id="ARBA00010979"/>
    </source>
</evidence>
<dbReference type="PANTHER" id="PTHR13237">
    <property type="entry name" value="SOMETHING ABOUT SILENCING PROTEIN 10-RELATED"/>
    <property type="match status" value="1"/>
</dbReference>
<comment type="caution">
    <text evidence="6">The sequence shown here is derived from an EMBL/GenBank/DDBJ whole genome shotgun (WGS) entry which is preliminary data.</text>
</comment>
<dbReference type="Pfam" id="PF09368">
    <property type="entry name" value="Sas10"/>
    <property type="match status" value="1"/>
</dbReference>
<evidence type="ECO:0000313" key="6">
    <source>
        <dbReference type="EMBL" id="OAF67950.1"/>
    </source>
</evidence>
<organism evidence="6 7">
    <name type="scientific">Intoshia linei</name>
    <dbReference type="NCBI Taxonomy" id="1819745"/>
    <lineage>
        <taxon>Eukaryota</taxon>
        <taxon>Metazoa</taxon>
        <taxon>Spiralia</taxon>
        <taxon>Lophotrochozoa</taxon>
        <taxon>Mesozoa</taxon>
        <taxon>Orthonectida</taxon>
        <taxon>Rhopaluridae</taxon>
        <taxon>Intoshia</taxon>
    </lineage>
</organism>